<reference evidence="2" key="1">
    <citation type="submission" date="2016-06" db="EMBL/GenBank/DDBJ databases">
        <authorList>
            <person name="Varghese N."/>
            <person name="Submissions Spin"/>
        </authorList>
    </citation>
    <scope>NUCLEOTIDE SEQUENCE [LARGE SCALE GENOMIC DNA]</scope>
    <source>
        <strain evidence="2">DSM 43168</strain>
    </source>
</reference>
<name>A0A1C4V3E9_9ACTN</name>
<keyword evidence="2" id="KW-1185">Reference proteome</keyword>
<proteinExistence type="predicted"/>
<protein>
    <submittedName>
        <fullName evidence="1">Uncharacterized protein</fullName>
    </submittedName>
</protein>
<dbReference type="EMBL" id="FMCT01000002">
    <property type="protein sequence ID" value="SCE78578.1"/>
    <property type="molecule type" value="Genomic_DNA"/>
</dbReference>
<dbReference type="AlphaFoldDB" id="A0A1C4V3E9"/>
<dbReference type="Proteomes" id="UP000183585">
    <property type="component" value="Unassembled WGS sequence"/>
</dbReference>
<evidence type="ECO:0000313" key="1">
    <source>
        <dbReference type="EMBL" id="SCE78578.1"/>
    </source>
</evidence>
<organism evidence="1 2">
    <name type="scientific">Micromonospora carbonacea</name>
    <dbReference type="NCBI Taxonomy" id="47853"/>
    <lineage>
        <taxon>Bacteria</taxon>
        <taxon>Bacillati</taxon>
        <taxon>Actinomycetota</taxon>
        <taxon>Actinomycetes</taxon>
        <taxon>Micromonosporales</taxon>
        <taxon>Micromonosporaceae</taxon>
        <taxon>Micromonospora</taxon>
    </lineage>
</organism>
<dbReference type="RefSeq" id="WP_074472888.1">
    <property type="nucleotide sequence ID" value="NZ_FMCT01000002.1"/>
</dbReference>
<gene>
    <name evidence="1" type="ORF">GA0070563_1028</name>
</gene>
<accession>A0A1C4V3E9</accession>
<evidence type="ECO:0000313" key="2">
    <source>
        <dbReference type="Proteomes" id="UP000183585"/>
    </source>
</evidence>
<sequence length="196" mass="21116">MPHLDLIGRWIAATTGRTLDQHAADPLPTAAHLPEAASTLRHLRTELLLTVDQLRTLLINADDLTGPVGAVTGTLETIADLAREYHQARDRVDTLIGDTARAAYAQAHPGGMVQRRYVNPGDTVLVVLPHTDACRRQHLAGQRAHIKVGTADAGLRPPGSANPLRLSHADAGIYRDPTEDRLYILQATTDAATASR</sequence>